<dbReference type="AlphaFoldDB" id="A0A1L3SWC5"/>
<organism evidence="2 3">
    <name type="scientific">Aquibium oceanicum</name>
    <dbReference type="NCBI Taxonomy" id="1670800"/>
    <lineage>
        <taxon>Bacteria</taxon>
        <taxon>Pseudomonadati</taxon>
        <taxon>Pseudomonadota</taxon>
        <taxon>Alphaproteobacteria</taxon>
        <taxon>Hyphomicrobiales</taxon>
        <taxon>Phyllobacteriaceae</taxon>
        <taxon>Aquibium</taxon>
    </lineage>
</organism>
<evidence type="ECO:0000313" key="2">
    <source>
        <dbReference type="EMBL" id="APH73651.1"/>
    </source>
</evidence>
<dbReference type="KEGG" id="meso:BSQ44_21405"/>
<dbReference type="RefSeq" id="WP_072607118.1">
    <property type="nucleotide sequence ID" value="NZ_CP018171.1"/>
</dbReference>
<evidence type="ECO:0000259" key="1">
    <source>
        <dbReference type="Pfam" id="PF10135"/>
    </source>
</evidence>
<dbReference type="InterPro" id="IPR019301">
    <property type="entry name" value="Flagellar_prot_FlgJ_N"/>
</dbReference>
<name>A0A1L3SWC5_9HYPH</name>
<dbReference type="Proteomes" id="UP000182840">
    <property type="component" value="Chromosome"/>
</dbReference>
<dbReference type="STRING" id="1670800.BSQ44_21405"/>
<dbReference type="EMBL" id="CP018171">
    <property type="protein sequence ID" value="APH73651.1"/>
    <property type="molecule type" value="Genomic_DNA"/>
</dbReference>
<sequence length="187" mass="19517">MAISPPSDIVLDVARAADPAALEAARARLMSIGGTKNAEAFSQAASGAARAVPAGRVPMRTTEADSYVKFEAMVLQNFIEKMLPSQAESVYGTGMAGEMWKSFLAQQIGTQMAEAGGIGIAKQVLGDYYLAGDERVAVQGVNGNPQEARNADAQSLLSSAMVDEIQRSIMRSVTDIASTATGVTADE</sequence>
<keyword evidence="3" id="KW-1185">Reference proteome</keyword>
<evidence type="ECO:0000313" key="3">
    <source>
        <dbReference type="Proteomes" id="UP000182840"/>
    </source>
</evidence>
<proteinExistence type="predicted"/>
<gene>
    <name evidence="2" type="ORF">BSQ44_21405</name>
</gene>
<dbReference type="Pfam" id="PF10135">
    <property type="entry name" value="Rod-binding"/>
    <property type="match status" value="1"/>
</dbReference>
<reference evidence="3" key="1">
    <citation type="submission" date="2016-11" db="EMBL/GenBank/DDBJ databases">
        <title>Mesorhizobium oceanicum sp. nov., isolated from deep seawater in South China Sea.</title>
        <authorList>
            <person name="Fu G.-Y."/>
        </authorList>
    </citation>
    <scope>NUCLEOTIDE SEQUENCE [LARGE SCALE GENOMIC DNA]</scope>
    <source>
        <strain evidence="3">B7</strain>
    </source>
</reference>
<protein>
    <recommendedName>
        <fullName evidence="1">Flagellar protein FlgJ N-terminal domain-containing protein</fullName>
    </recommendedName>
</protein>
<accession>A0A1L3SWC5</accession>
<feature type="domain" description="Flagellar protein FlgJ N-terminal" evidence="1">
    <location>
        <begin position="87"/>
        <end position="124"/>
    </location>
</feature>